<proteinExistence type="predicted"/>
<evidence type="ECO:0000256" key="1">
    <source>
        <dbReference type="SAM" id="MobiDB-lite"/>
    </source>
</evidence>
<dbReference type="EMBL" id="JAADYS010000210">
    <property type="protein sequence ID" value="KAF4471392.1"/>
    <property type="molecule type" value="Genomic_DNA"/>
</dbReference>
<accession>A0A8H4PLV6</accession>
<comment type="caution">
    <text evidence="2">The sequence shown here is derived from an EMBL/GenBank/DDBJ whole genome shotgun (WGS) entry which is preliminary data.</text>
</comment>
<organism evidence="2 3">
    <name type="scientific">Fusarium albosuccineum</name>
    <dbReference type="NCBI Taxonomy" id="1237068"/>
    <lineage>
        <taxon>Eukaryota</taxon>
        <taxon>Fungi</taxon>
        <taxon>Dikarya</taxon>
        <taxon>Ascomycota</taxon>
        <taxon>Pezizomycotina</taxon>
        <taxon>Sordariomycetes</taxon>
        <taxon>Hypocreomycetidae</taxon>
        <taxon>Hypocreales</taxon>
        <taxon>Nectriaceae</taxon>
        <taxon>Fusarium</taxon>
        <taxon>Fusarium decemcellulare species complex</taxon>
    </lineage>
</organism>
<reference evidence="2 3" key="1">
    <citation type="submission" date="2020-01" db="EMBL/GenBank/DDBJ databases">
        <title>Identification and distribution of gene clusters putatively required for synthesis of sphingolipid metabolism inhibitors in phylogenetically diverse species of the filamentous fungus Fusarium.</title>
        <authorList>
            <person name="Kim H.-S."/>
            <person name="Busman M."/>
            <person name="Brown D.W."/>
            <person name="Divon H."/>
            <person name="Uhlig S."/>
            <person name="Proctor R.H."/>
        </authorList>
    </citation>
    <scope>NUCLEOTIDE SEQUENCE [LARGE SCALE GENOMIC DNA]</scope>
    <source>
        <strain evidence="2 3">NRRL 20459</strain>
    </source>
</reference>
<evidence type="ECO:0000313" key="3">
    <source>
        <dbReference type="Proteomes" id="UP000554235"/>
    </source>
</evidence>
<feature type="compositionally biased region" description="Polar residues" evidence="1">
    <location>
        <begin position="96"/>
        <end position="110"/>
    </location>
</feature>
<feature type="region of interest" description="Disordered" evidence="1">
    <location>
        <begin position="87"/>
        <end position="111"/>
    </location>
</feature>
<dbReference type="Proteomes" id="UP000554235">
    <property type="component" value="Unassembled WGS sequence"/>
</dbReference>
<dbReference type="AlphaFoldDB" id="A0A8H4PLV6"/>
<sequence length="232" mass="25458">MASASRVFVVTVPPGGGCDSPKLPFQRPQETKGVRAIPGPQGLKRANLAEARVSKKPIVDKGSPMARKGETLALLKQPPFILARGIHTKARRDQTKTPSQKGPIQTSSNIYDPGFKPINHAHCAKMKMRPCYLPGRVVVDFNYSLSQTRVCMQTYNGTIKGAKHTLCARPHTHIVYNQVAQTEDGGHADAHTEQRTTQILARRSSHSHAVGSRLRRWVVGSSPHSLSRTYGK</sequence>
<evidence type="ECO:0000313" key="2">
    <source>
        <dbReference type="EMBL" id="KAF4471392.1"/>
    </source>
</evidence>
<gene>
    <name evidence="2" type="ORF">FALBO_1693</name>
</gene>
<name>A0A8H4PLV6_9HYPO</name>
<keyword evidence="3" id="KW-1185">Reference proteome</keyword>
<protein>
    <submittedName>
        <fullName evidence="2">Uncharacterized protein</fullName>
    </submittedName>
</protein>